<comment type="caution">
    <text evidence="1">The sequence shown here is derived from an EMBL/GenBank/DDBJ whole genome shotgun (WGS) entry which is preliminary data.</text>
</comment>
<name>A0A848LA96_9BACT</name>
<dbReference type="EMBL" id="JABBJJ010000048">
    <property type="protein sequence ID" value="NMO15809.1"/>
    <property type="molecule type" value="Genomic_DNA"/>
</dbReference>
<evidence type="ECO:0000313" key="2">
    <source>
        <dbReference type="Proteomes" id="UP000518300"/>
    </source>
</evidence>
<dbReference type="Proteomes" id="UP000518300">
    <property type="component" value="Unassembled WGS sequence"/>
</dbReference>
<accession>A0A848LA96</accession>
<protein>
    <submittedName>
        <fullName evidence="1">DUF4150 domain-containing protein</fullName>
    </submittedName>
</protein>
<dbReference type="RefSeq" id="WP_169345098.1">
    <property type="nucleotide sequence ID" value="NZ_JABBJJ010000048.1"/>
</dbReference>
<evidence type="ECO:0000313" key="1">
    <source>
        <dbReference type="EMBL" id="NMO15809.1"/>
    </source>
</evidence>
<organism evidence="1 2">
    <name type="scientific">Pyxidicoccus fallax</name>
    <dbReference type="NCBI Taxonomy" id="394095"/>
    <lineage>
        <taxon>Bacteria</taxon>
        <taxon>Pseudomonadati</taxon>
        <taxon>Myxococcota</taxon>
        <taxon>Myxococcia</taxon>
        <taxon>Myxococcales</taxon>
        <taxon>Cystobacterineae</taxon>
        <taxon>Myxococcaceae</taxon>
        <taxon>Pyxidicoccus</taxon>
    </lineage>
</organism>
<dbReference type="AlphaFoldDB" id="A0A848LA96"/>
<sequence length="389" mass="41685">MTKVTVNAPKTPVTEGSSGVAAATLPNVCKMPGPPAPFVPTPLPNIGKSGQDPKNYSKTVTIAGKKVAVRGATFGSMGDVASKGTGGGLVSANVEGPTRFVGPGSMDVKFDGKNVQLLGDPMLNNCGPSGSPANAATMLGVIQASGFVSAVDGKDNCPLCQKQHGALEESQETRNCAQDLARKFESKVRGSSDEDVSSTMLGVVQCQCKTWKYADQSSVTCRALYDSVKELGAGWRAPKEADVFVDKPRAGRDSKATREAVRDFLKRRFHKDEKRLEKIWDQAERRFLRFKEAKSSPTSYPPGSCAGPKALLPALEHDAYPGSLTERWFGGTSGNPTREKIKFRNAKTGEVEERQFHHGETVPPCGACELLLPLMLCPGDKKEKCQHEG</sequence>
<proteinExistence type="predicted"/>
<gene>
    <name evidence="1" type="ORF">HG543_13235</name>
</gene>
<dbReference type="Pfam" id="PF13665">
    <property type="entry name" value="Tox-PAAR-like"/>
    <property type="match status" value="1"/>
</dbReference>
<reference evidence="1 2" key="1">
    <citation type="submission" date="2020-04" db="EMBL/GenBank/DDBJ databases">
        <title>Draft genome of Pyxidicoccus fallax type strain.</title>
        <authorList>
            <person name="Whitworth D.E."/>
        </authorList>
    </citation>
    <scope>NUCLEOTIDE SEQUENCE [LARGE SCALE GENOMIC DNA]</scope>
    <source>
        <strain evidence="1 2">DSM 14698</strain>
    </source>
</reference>
<keyword evidence="2" id="KW-1185">Reference proteome</keyword>